<dbReference type="PROSITE" id="PS51375">
    <property type="entry name" value="PPR"/>
    <property type="match status" value="6"/>
</dbReference>
<evidence type="ECO:0000313" key="4">
    <source>
        <dbReference type="EMBL" id="OAY61310.1"/>
    </source>
</evidence>
<evidence type="ECO:0000256" key="3">
    <source>
        <dbReference type="PROSITE-ProRule" id="PRU00708"/>
    </source>
</evidence>
<keyword evidence="2" id="KW-0677">Repeat</keyword>
<protein>
    <recommendedName>
        <fullName evidence="6">Pentacotripeptide-repeat region of PRORP domain-containing protein</fullName>
    </recommendedName>
</protein>
<dbReference type="EMBL" id="CM004387">
    <property type="protein sequence ID" value="OAY61310.1"/>
    <property type="molecule type" value="Genomic_DNA"/>
</dbReference>
<dbReference type="Gene3D" id="1.25.40.10">
    <property type="entry name" value="Tetratricopeptide repeat domain"/>
    <property type="match status" value="2"/>
</dbReference>
<feature type="repeat" description="PPR" evidence="3">
    <location>
        <begin position="274"/>
        <end position="308"/>
    </location>
</feature>
<dbReference type="InterPro" id="IPR011990">
    <property type="entry name" value="TPR-like_helical_dom_sf"/>
</dbReference>
<sequence>MLIHCLLFQKQYHRIFNTHKRLYSIISHVNCTPQSGLEASQNPPQQPISSTPVTDLFLVEKLLFNLKQGNVNSLLNYHICLNPLVVVEVLKRCRDNLQLAQRFIDRGVLRGKNIKHSSMSLSAMIHVLVRSRRSSDAQALILRMIRRSGASRVEIVESLISVSTTWQLDNLVFDLLIRTYVQARKLREGTDAFTILSSKGFLVSINACNGLIVGLVKVGWIDLAWEVYREIVRSGIEFSVYTQNIMVNALCKDHKIDDVKTFVFDMEQKGIFADIVTYNTLVNAYCPQGLPLEAEKIFGEMLHRDIFPDLMSFSSLIRVLSKNGHLDQALVYFRDMRKSGLLPDNVIYNVLIDGNCRNRMISEALMIWDEIIERGCVMDVVTYNTILNGLCKEKMLTYANALFDEMLERGVP</sequence>
<organism evidence="4 5">
    <name type="scientific">Manihot esculenta</name>
    <name type="common">Cassava</name>
    <name type="synonym">Jatropha manihot</name>
    <dbReference type="NCBI Taxonomy" id="3983"/>
    <lineage>
        <taxon>Eukaryota</taxon>
        <taxon>Viridiplantae</taxon>
        <taxon>Streptophyta</taxon>
        <taxon>Embryophyta</taxon>
        <taxon>Tracheophyta</taxon>
        <taxon>Spermatophyta</taxon>
        <taxon>Magnoliopsida</taxon>
        <taxon>eudicotyledons</taxon>
        <taxon>Gunneridae</taxon>
        <taxon>Pentapetalae</taxon>
        <taxon>rosids</taxon>
        <taxon>fabids</taxon>
        <taxon>Malpighiales</taxon>
        <taxon>Euphorbiaceae</taxon>
        <taxon>Crotonoideae</taxon>
        <taxon>Manihoteae</taxon>
        <taxon>Manihot</taxon>
    </lineage>
</organism>
<dbReference type="PANTHER" id="PTHR47941">
    <property type="entry name" value="PENTATRICOPEPTIDE REPEAT-CONTAINING PROTEIN 3, MITOCHONDRIAL"/>
    <property type="match status" value="1"/>
</dbReference>
<evidence type="ECO:0000313" key="5">
    <source>
        <dbReference type="Proteomes" id="UP000091857"/>
    </source>
</evidence>
<gene>
    <name evidence="4" type="ORF">MANES_01G179300v8</name>
</gene>
<dbReference type="Proteomes" id="UP000091857">
    <property type="component" value="Chromosome 1"/>
</dbReference>
<dbReference type="AlphaFoldDB" id="A0A2C9WLW8"/>
<feature type="repeat" description="PPR" evidence="3">
    <location>
        <begin position="239"/>
        <end position="273"/>
    </location>
</feature>
<feature type="repeat" description="PPR" evidence="3">
    <location>
        <begin position="379"/>
        <end position="412"/>
    </location>
</feature>
<feature type="repeat" description="PPR" evidence="3">
    <location>
        <begin position="309"/>
        <end position="343"/>
    </location>
</feature>
<comment type="caution">
    <text evidence="4">The sequence shown here is derived from an EMBL/GenBank/DDBJ whole genome shotgun (WGS) entry which is preliminary data.</text>
</comment>
<keyword evidence="5" id="KW-1185">Reference proteome</keyword>
<proteinExistence type="inferred from homology"/>
<evidence type="ECO:0000256" key="2">
    <source>
        <dbReference type="ARBA" id="ARBA00022737"/>
    </source>
</evidence>
<dbReference type="Gramene" id="Manes.01G179300.1.v8.1">
    <property type="protein sequence ID" value="Manes.01G179300.1.v8.1.CDS.1"/>
    <property type="gene ID" value="Manes.01G179300.v8.1"/>
</dbReference>
<reference evidence="5" key="1">
    <citation type="journal article" date="2016" name="Nat. Biotechnol.">
        <title>Sequencing wild and cultivated cassava and related species reveals extensive interspecific hybridization and genetic diversity.</title>
        <authorList>
            <person name="Bredeson J.V."/>
            <person name="Lyons J.B."/>
            <person name="Prochnik S.E."/>
            <person name="Wu G.A."/>
            <person name="Ha C.M."/>
            <person name="Edsinger-Gonzales E."/>
            <person name="Grimwood J."/>
            <person name="Schmutz J."/>
            <person name="Rabbi I.Y."/>
            <person name="Egesi C."/>
            <person name="Nauluvula P."/>
            <person name="Lebot V."/>
            <person name="Ndunguru J."/>
            <person name="Mkamilo G."/>
            <person name="Bart R.S."/>
            <person name="Setter T.L."/>
            <person name="Gleadow R.M."/>
            <person name="Kulakow P."/>
            <person name="Ferguson M.E."/>
            <person name="Rounsley S."/>
            <person name="Rokhsar D.S."/>
        </authorList>
    </citation>
    <scope>NUCLEOTIDE SEQUENCE [LARGE SCALE GENOMIC DNA]</scope>
    <source>
        <strain evidence="5">cv. AM560-2</strain>
    </source>
</reference>
<dbReference type="Pfam" id="PF13041">
    <property type="entry name" value="PPR_2"/>
    <property type="match status" value="3"/>
</dbReference>
<comment type="similarity">
    <text evidence="1">Belongs to the PPR family. P subfamily.</text>
</comment>
<dbReference type="InterPro" id="IPR002885">
    <property type="entry name" value="PPR_rpt"/>
</dbReference>
<evidence type="ECO:0000256" key="1">
    <source>
        <dbReference type="ARBA" id="ARBA00007626"/>
    </source>
</evidence>
<feature type="repeat" description="PPR" evidence="3">
    <location>
        <begin position="344"/>
        <end position="378"/>
    </location>
</feature>
<dbReference type="NCBIfam" id="TIGR00756">
    <property type="entry name" value="PPR"/>
    <property type="match status" value="6"/>
</dbReference>
<name>A0A2C9WLW8_MANES</name>
<accession>A0A2C9WLW8</accession>
<feature type="repeat" description="PPR" evidence="3">
    <location>
        <begin position="204"/>
        <end position="238"/>
    </location>
</feature>
<evidence type="ECO:0008006" key="6">
    <source>
        <dbReference type="Google" id="ProtNLM"/>
    </source>
</evidence>
<dbReference type="Pfam" id="PF01535">
    <property type="entry name" value="PPR"/>
    <property type="match status" value="1"/>
</dbReference>